<keyword evidence="1" id="KW-0547">Nucleotide-binding</keyword>
<dbReference type="PANTHER" id="PTHR30605:SF0">
    <property type="entry name" value="ANHYDRO-N-ACETYLMURAMIC ACID KINASE"/>
    <property type="match status" value="1"/>
</dbReference>
<keyword evidence="1 3" id="KW-0808">Transferase</keyword>
<keyword evidence="1 2" id="KW-0418">Kinase</keyword>
<dbReference type="InterPro" id="IPR005338">
    <property type="entry name" value="Anhydro_N_Ac-Mur_kinase"/>
</dbReference>
<dbReference type="EMBL" id="MUXU01000055">
    <property type="protein sequence ID" value="OOR88147.1"/>
    <property type="molecule type" value="Genomic_DNA"/>
</dbReference>
<gene>
    <name evidence="1 3" type="primary">anmK</name>
    <name evidence="2" type="ORF">B0181_08640</name>
    <name evidence="3" type="ORF">NCTC10293_00840</name>
</gene>
<dbReference type="SUPFAM" id="SSF53067">
    <property type="entry name" value="Actin-like ATPase domain"/>
    <property type="match status" value="1"/>
</dbReference>
<dbReference type="HAMAP" id="MF_01270">
    <property type="entry name" value="AnhMurNAc_kinase"/>
    <property type="match status" value="1"/>
</dbReference>
<dbReference type="PANTHER" id="PTHR30605">
    <property type="entry name" value="ANHYDRO-N-ACETYLMURAMIC ACID KINASE"/>
    <property type="match status" value="1"/>
</dbReference>
<dbReference type="GO" id="GO:0016773">
    <property type="term" value="F:phosphotransferase activity, alcohol group as acceptor"/>
    <property type="evidence" value="ECO:0007669"/>
    <property type="project" value="UniProtKB-UniRule"/>
</dbReference>
<name>A0A1S9ZXL5_9GAMM</name>
<dbReference type="NCBIfam" id="NF007139">
    <property type="entry name" value="PRK09585.1-3"/>
    <property type="match status" value="1"/>
</dbReference>
<dbReference type="UniPathway" id="UPA00343"/>
<dbReference type="GO" id="GO:0005524">
    <property type="term" value="F:ATP binding"/>
    <property type="evidence" value="ECO:0007669"/>
    <property type="project" value="UniProtKB-UniRule"/>
</dbReference>
<evidence type="ECO:0000313" key="4">
    <source>
        <dbReference type="Proteomes" id="UP000190435"/>
    </source>
</evidence>
<dbReference type="Proteomes" id="UP000190435">
    <property type="component" value="Unassembled WGS sequence"/>
</dbReference>
<evidence type="ECO:0000313" key="3">
    <source>
        <dbReference type="EMBL" id="STZ10500.1"/>
    </source>
</evidence>
<keyword evidence="4" id="KW-1185">Reference proteome</keyword>
<dbReference type="InterPro" id="IPR043129">
    <property type="entry name" value="ATPase_NBD"/>
</dbReference>
<feature type="binding site" evidence="1">
    <location>
        <begin position="28"/>
        <end position="35"/>
    </location>
    <ligand>
        <name>ATP</name>
        <dbReference type="ChEBI" id="CHEBI:30616"/>
    </ligand>
</feature>
<dbReference type="EC" id="2.7.1.170" evidence="1"/>
<comment type="pathway">
    <text evidence="1">Amino-sugar metabolism; 1,6-anhydro-N-acetylmuramate degradation.</text>
</comment>
<dbReference type="GO" id="GO:0016301">
    <property type="term" value="F:kinase activity"/>
    <property type="evidence" value="ECO:0007669"/>
    <property type="project" value="UniProtKB-KW"/>
</dbReference>
<dbReference type="GO" id="GO:0006040">
    <property type="term" value="P:amino sugar metabolic process"/>
    <property type="evidence" value="ECO:0007669"/>
    <property type="project" value="InterPro"/>
</dbReference>
<proteinExistence type="inferred from homology"/>
<sequence>MNADDFLATLGEPELDYQDGYYIGIMSGTSLDGVDAALCRFFTDLPNDFTEQTTSYKQAASHKKDASIYNDETAPSSHGKKIELIATHSLDFTPALRQTLLALCMPNGTDALTPSMSELDWFGRASREYGELISELVGELLAKTTLGADDIIAIGCHGQTVRHRPEQGFSLQLIDPNVIAERTGITVVSDFRRRDMAANGQGAPLVPAFHQAIFGRQAHTQVVLNLGGIANITVLPPKDSTDTVMGYDTGVANLLMDGWIHRHEQKNFDKDGAWAKSGTVHEALLAKLCAHPFLAQTAPKSTGREDFNLAWLDDVLATLAPIAPADVQATLCEFTAKTAAEQIVKFAQADDAPTLYLCGGGAYNTHLATRFAHYLPNWHIDTTAALGLSPTWVEACAFAWLARQNILMQTGNLPAVTGAAHGVVLGMVCFA</sequence>
<dbReference type="CDD" id="cd24050">
    <property type="entry name" value="ASKHA_NBD_ANMK"/>
    <property type="match status" value="1"/>
</dbReference>
<dbReference type="AlphaFoldDB" id="A0A1S9ZXL5"/>
<dbReference type="Proteomes" id="UP000255279">
    <property type="component" value="Unassembled WGS sequence"/>
</dbReference>
<comment type="pathway">
    <text evidence="1">Cell wall biogenesis; peptidoglycan recycling.</text>
</comment>
<dbReference type="Gene3D" id="3.30.420.40">
    <property type="match status" value="2"/>
</dbReference>
<dbReference type="Pfam" id="PF03702">
    <property type="entry name" value="AnmK"/>
    <property type="match status" value="1"/>
</dbReference>
<dbReference type="GO" id="GO:0009254">
    <property type="term" value="P:peptidoglycan turnover"/>
    <property type="evidence" value="ECO:0007669"/>
    <property type="project" value="UniProtKB-UniRule"/>
</dbReference>
<dbReference type="GO" id="GO:0097175">
    <property type="term" value="P:1,6-anhydro-N-acetyl-beta-muramic acid catabolic process"/>
    <property type="evidence" value="ECO:0007669"/>
    <property type="project" value="UniProtKB-UniRule"/>
</dbReference>
<evidence type="ECO:0000313" key="5">
    <source>
        <dbReference type="Proteomes" id="UP000255279"/>
    </source>
</evidence>
<keyword evidence="1" id="KW-0067">ATP-binding</keyword>
<reference evidence="2 4" key="1">
    <citation type="submission" date="2017-02" db="EMBL/GenBank/DDBJ databases">
        <title>Draft genome sequence of Moraxella caviae CCUG 355 type strain.</title>
        <authorList>
            <person name="Engstrom-Jakobsson H."/>
            <person name="Salva-Serra F."/>
            <person name="Thorell K."/>
            <person name="Gonzales-Siles L."/>
            <person name="Karlsson R."/>
            <person name="Boulund F."/>
            <person name="Engstrand L."/>
            <person name="Moore E."/>
        </authorList>
    </citation>
    <scope>NUCLEOTIDE SEQUENCE [LARGE SCALE GENOMIC DNA]</scope>
    <source>
        <strain evidence="2 4">CCUG 355</strain>
    </source>
</reference>
<organism evidence="2 4">
    <name type="scientific">Moraxella caviae</name>
    <dbReference type="NCBI Taxonomy" id="34060"/>
    <lineage>
        <taxon>Bacteria</taxon>
        <taxon>Pseudomonadati</taxon>
        <taxon>Pseudomonadota</taxon>
        <taxon>Gammaproteobacteria</taxon>
        <taxon>Moraxellales</taxon>
        <taxon>Moraxellaceae</taxon>
        <taxon>Moraxella</taxon>
    </lineage>
</organism>
<dbReference type="RefSeq" id="WP_078277106.1">
    <property type="nucleotide sequence ID" value="NZ_CAACXO010000064.1"/>
</dbReference>
<accession>A0A1S9ZXL5</accession>
<comment type="function">
    <text evidence="1">Catalyzes the specific phosphorylation of 1,6-anhydro-N-acetylmuramic acid (anhMurNAc) with the simultaneous cleavage of the 1,6-anhydro ring, generating MurNAc-6-P. Is required for the utilization of anhMurNAc either imported from the medium or derived from its own cell wall murein, and thus plays a role in cell wall recycling.</text>
</comment>
<dbReference type="STRING" id="34060.B0181_08640"/>
<dbReference type="UniPathway" id="UPA00544"/>
<dbReference type="EMBL" id="UGQE01000001">
    <property type="protein sequence ID" value="STZ10500.1"/>
    <property type="molecule type" value="Genomic_DNA"/>
</dbReference>
<evidence type="ECO:0000313" key="2">
    <source>
        <dbReference type="EMBL" id="OOR88147.1"/>
    </source>
</evidence>
<reference evidence="3 5" key="2">
    <citation type="submission" date="2018-06" db="EMBL/GenBank/DDBJ databases">
        <authorList>
            <consortium name="Pathogen Informatics"/>
            <person name="Doyle S."/>
        </authorList>
    </citation>
    <scope>NUCLEOTIDE SEQUENCE [LARGE SCALE GENOMIC DNA]</scope>
    <source>
        <strain evidence="3 5">NCTC10293</strain>
    </source>
</reference>
<protein>
    <recommendedName>
        <fullName evidence="1">Anhydro-N-acetylmuramic acid kinase</fullName>
        <ecNumber evidence="1">2.7.1.170</ecNumber>
    </recommendedName>
    <alternativeName>
        <fullName evidence="1">AnhMurNAc kinase</fullName>
    </alternativeName>
</protein>
<keyword evidence="1" id="KW-0119">Carbohydrate metabolism</keyword>
<dbReference type="OrthoDB" id="9763949at2"/>
<evidence type="ECO:0000256" key="1">
    <source>
        <dbReference type="HAMAP-Rule" id="MF_01270"/>
    </source>
</evidence>
<comment type="similarity">
    <text evidence="1">Belongs to the anhydro-N-acetylmuramic acid kinase family.</text>
</comment>
<comment type="catalytic activity">
    <reaction evidence="1">
        <text>1,6-anhydro-N-acetyl-beta-muramate + ATP + H2O = N-acetyl-D-muramate 6-phosphate + ADP + H(+)</text>
        <dbReference type="Rhea" id="RHEA:24952"/>
        <dbReference type="ChEBI" id="CHEBI:15377"/>
        <dbReference type="ChEBI" id="CHEBI:15378"/>
        <dbReference type="ChEBI" id="CHEBI:30616"/>
        <dbReference type="ChEBI" id="CHEBI:58690"/>
        <dbReference type="ChEBI" id="CHEBI:58722"/>
        <dbReference type="ChEBI" id="CHEBI:456216"/>
        <dbReference type="EC" id="2.7.1.170"/>
    </reaction>
</comment>